<dbReference type="EMBL" id="CAJVPZ010001900">
    <property type="protein sequence ID" value="CAG8502307.1"/>
    <property type="molecule type" value="Genomic_DNA"/>
</dbReference>
<dbReference type="InterPro" id="IPR016035">
    <property type="entry name" value="Acyl_Trfase/lysoPLipase"/>
</dbReference>
<comment type="similarity">
    <text evidence="1">Belongs to the patatin family.</text>
</comment>
<dbReference type="GO" id="GO:0004620">
    <property type="term" value="F:phospholipase activity"/>
    <property type="evidence" value="ECO:0007669"/>
    <property type="project" value="TreeGrafter"/>
</dbReference>
<dbReference type="SUPFAM" id="SSF52151">
    <property type="entry name" value="FabD/lysophospholipase-like"/>
    <property type="match status" value="1"/>
</dbReference>
<dbReference type="PROSITE" id="PS51635">
    <property type="entry name" value="PNPLA"/>
    <property type="match status" value="1"/>
</dbReference>
<dbReference type="GO" id="GO:0016042">
    <property type="term" value="P:lipid catabolic process"/>
    <property type="evidence" value="ECO:0007669"/>
    <property type="project" value="UniProtKB-UniRule"/>
</dbReference>
<name>A0A9N8ZP06_9GLOM</name>
<feature type="active site" description="Proton acceptor" evidence="3">
    <location>
        <position position="317"/>
    </location>
</feature>
<evidence type="ECO:0000256" key="4">
    <source>
        <dbReference type="SAM" id="MobiDB-lite"/>
    </source>
</evidence>
<keyword evidence="7" id="KW-1185">Reference proteome</keyword>
<dbReference type="OrthoDB" id="1658288at2759"/>
<feature type="active site" description="Nucleophile" evidence="3">
    <location>
        <position position="57"/>
    </location>
</feature>
<feature type="short sequence motif" description="DGA/G" evidence="3">
    <location>
        <begin position="317"/>
        <end position="319"/>
    </location>
</feature>
<dbReference type="GO" id="GO:0046486">
    <property type="term" value="P:glycerolipid metabolic process"/>
    <property type="evidence" value="ECO:0007669"/>
    <property type="project" value="UniProtKB-ARBA"/>
</dbReference>
<comment type="caution">
    <text evidence="6">The sequence shown here is derived from an EMBL/GenBank/DDBJ whole genome shotgun (WGS) entry which is preliminary data.</text>
</comment>
<gene>
    <name evidence="6" type="ORF">RFULGI_LOCUS2496</name>
</gene>
<proteinExistence type="inferred from homology"/>
<protein>
    <submittedName>
        <fullName evidence="6">8735_t:CDS:1</fullName>
    </submittedName>
</protein>
<sequence>MEDTKFILSIDGGGFRGIIPAIILNEIEKRVNNEIKKEHQDVDIRCADLFDVLSGTSTGSILALGLSIAENNRPKFDAEYLVNFYKQHGADVFPDYSAIMFVDKLLSKTDKLLADYAKIDATTVETNIRSITNKGTTIVNNEVKRASKLVRFFTISKKKQNETENTTTNETDASTKNQVDNEPKNKTEDVPNIKPVDNPADATLSEANKQKEREYFNKVVMYIKGYSNAYNPWKPKYLPDEFEDLLQQSFGKTMLKDTVNNVKVIIPAYNITSDKITFFTNLYDEHKDYLMKDVIRASAAAPTYFPAKQINKDYFIDGGVFSNNPTVMAYLEAKKKFPKAKFVVVSLGTGYYKEPLEGYKNSGVVQWLRPLIDLLFDSGLDSNDTTMKLLAELDGTSYYRIQLNLTKDDDDLDDVSAKQIARLTKFASDAMNNPAYKFDEIINLLVDKCKKLNIFPTKNKK</sequence>
<feature type="region of interest" description="Disordered" evidence="4">
    <location>
        <begin position="161"/>
        <end position="203"/>
    </location>
</feature>
<dbReference type="Pfam" id="PF01734">
    <property type="entry name" value="Patatin"/>
    <property type="match status" value="1"/>
</dbReference>
<feature type="compositionally biased region" description="Basic and acidic residues" evidence="4">
    <location>
        <begin position="179"/>
        <end position="191"/>
    </location>
</feature>
<reference evidence="6" key="1">
    <citation type="submission" date="2021-06" db="EMBL/GenBank/DDBJ databases">
        <authorList>
            <person name="Kallberg Y."/>
            <person name="Tangrot J."/>
            <person name="Rosling A."/>
        </authorList>
    </citation>
    <scope>NUCLEOTIDE SEQUENCE</scope>
    <source>
        <strain evidence="6">IN212</strain>
    </source>
</reference>
<keyword evidence="3" id="KW-0378">Hydrolase</keyword>
<feature type="short sequence motif" description="GXSXG" evidence="3">
    <location>
        <begin position="55"/>
        <end position="59"/>
    </location>
</feature>
<dbReference type="PANTHER" id="PTHR32176">
    <property type="entry name" value="XYLOSE ISOMERASE"/>
    <property type="match status" value="1"/>
</dbReference>
<dbReference type="Gene3D" id="3.40.1090.10">
    <property type="entry name" value="Cytosolic phospholipase A2 catalytic domain"/>
    <property type="match status" value="2"/>
</dbReference>
<evidence type="ECO:0000256" key="3">
    <source>
        <dbReference type="PROSITE-ProRule" id="PRU01161"/>
    </source>
</evidence>
<accession>A0A9N8ZP06</accession>
<evidence type="ECO:0000259" key="5">
    <source>
        <dbReference type="PROSITE" id="PS51635"/>
    </source>
</evidence>
<dbReference type="InterPro" id="IPR002641">
    <property type="entry name" value="PNPLA_dom"/>
</dbReference>
<dbReference type="AlphaFoldDB" id="A0A9N8ZP06"/>
<feature type="short sequence motif" description="GXGXXG" evidence="3">
    <location>
        <begin position="12"/>
        <end position="17"/>
    </location>
</feature>
<organism evidence="6 7">
    <name type="scientific">Racocetra fulgida</name>
    <dbReference type="NCBI Taxonomy" id="60492"/>
    <lineage>
        <taxon>Eukaryota</taxon>
        <taxon>Fungi</taxon>
        <taxon>Fungi incertae sedis</taxon>
        <taxon>Mucoromycota</taxon>
        <taxon>Glomeromycotina</taxon>
        <taxon>Glomeromycetes</taxon>
        <taxon>Diversisporales</taxon>
        <taxon>Gigasporaceae</taxon>
        <taxon>Racocetra</taxon>
    </lineage>
</organism>
<keyword evidence="3" id="KW-0442">Lipid degradation</keyword>
<dbReference type="GO" id="GO:0047372">
    <property type="term" value="F:monoacylglycerol lipase activity"/>
    <property type="evidence" value="ECO:0007669"/>
    <property type="project" value="TreeGrafter"/>
</dbReference>
<evidence type="ECO:0000313" key="6">
    <source>
        <dbReference type="EMBL" id="CAG8502307.1"/>
    </source>
</evidence>
<dbReference type="Proteomes" id="UP000789396">
    <property type="component" value="Unassembled WGS sequence"/>
</dbReference>
<feature type="domain" description="PNPLA" evidence="5">
    <location>
        <begin position="8"/>
        <end position="330"/>
    </location>
</feature>
<evidence type="ECO:0000256" key="1">
    <source>
        <dbReference type="ARBA" id="ARBA00010240"/>
    </source>
</evidence>
<evidence type="ECO:0000256" key="2">
    <source>
        <dbReference type="ARBA" id="ARBA00023098"/>
    </source>
</evidence>
<keyword evidence="2 3" id="KW-0443">Lipid metabolism</keyword>
<evidence type="ECO:0000313" key="7">
    <source>
        <dbReference type="Proteomes" id="UP000789396"/>
    </source>
</evidence>
<dbReference type="PANTHER" id="PTHR32176:SF92">
    <property type="entry name" value="XYLOSE ISOMERASE"/>
    <property type="match status" value="1"/>
</dbReference>